<gene>
    <name evidence="11" type="ORF">GCM10022247_35080</name>
</gene>
<keyword evidence="3" id="KW-0479">Metal-binding</keyword>
<dbReference type="InterPro" id="IPR036852">
    <property type="entry name" value="Peptidase_S8/S53_dom_sf"/>
</dbReference>
<dbReference type="EMBL" id="BAABAL010000012">
    <property type="protein sequence ID" value="GAA4009923.1"/>
    <property type="molecule type" value="Genomic_DNA"/>
</dbReference>
<keyword evidence="7" id="KW-0865">Zymogen</keyword>
<dbReference type="CDD" id="cd04056">
    <property type="entry name" value="Peptidases_S53"/>
    <property type="match status" value="1"/>
</dbReference>
<protein>
    <submittedName>
        <fullName evidence="11">S53 family peptidase</fullName>
    </submittedName>
</protein>
<dbReference type="CDD" id="cd11377">
    <property type="entry name" value="Pro-peptidase_S53"/>
    <property type="match status" value="1"/>
</dbReference>
<evidence type="ECO:0000256" key="4">
    <source>
        <dbReference type="ARBA" id="ARBA00022801"/>
    </source>
</evidence>
<feature type="region of interest" description="Disordered" evidence="8">
    <location>
        <begin position="200"/>
        <end position="224"/>
    </location>
</feature>
<keyword evidence="4" id="KW-0378">Hydrolase</keyword>
<sequence length="640" mass="66719">MRISTTARRLAVLITATATVTATANLAGAATAQTVGAGERVEIAGSPPLAASTPRTAASPLPTERQIGIEIVLPLRDRAGAERLAHQVATHAHAPLSPKEFATRFGPTEDTRHAVADWVRSTGLTVQPSPEGSQSMSITGTVKNLNTAFATTLHATSRAADAARAPSTPPSIPKALQGKVTAVLGLSTTDTVQPQHVRGATSAQPGTVAPLMPGPTVPPAPGDQPGTGCARWWGEQNAPVPQRYRNQSNQNCGNSAAAMRAMHQLHPEHTGAGATVGFVVAYSNPRILTDHNAWAATMGLPPMKPHQLNPTPFPTENVGGCNQADWAGEEALDLAAQRSMAPEATFRTFGASSCATAHMYAALQAAITYNATQILSLSWGAIGETVNPALHELISSLGVQAAIQGITLIAASGDDGDNSARTPDGKPALMLPAANPWITAAGGTSTGLDRAHKPVIETGWAHTRYTLSGTTWTKENNRFEHGDGGGGGTSAVYPAPDWQRGIVPEQIAQGQRAIPDISSLGDPYTGLWVSWRYHSTSFAGAMGGTSLAAPLLAGMIANANQAQGRRVGFLNPSLYQLRGVAAPRDVVYADAGIWTPTDTPGGRLRGLDERPQTLQTRRGWDNLTGLGVPSGSGFLDRIGR</sequence>
<dbReference type="Pfam" id="PF09286">
    <property type="entry name" value="Pro-kuma_activ"/>
    <property type="match status" value="1"/>
</dbReference>
<evidence type="ECO:0000256" key="8">
    <source>
        <dbReference type="SAM" id="MobiDB-lite"/>
    </source>
</evidence>
<evidence type="ECO:0000256" key="6">
    <source>
        <dbReference type="ARBA" id="ARBA00022837"/>
    </source>
</evidence>
<proteinExistence type="predicted"/>
<evidence type="ECO:0000256" key="3">
    <source>
        <dbReference type="ARBA" id="ARBA00022723"/>
    </source>
</evidence>
<dbReference type="Pfam" id="PF00082">
    <property type="entry name" value="Peptidase_S8"/>
    <property type="match status" value="1"/>
</dbReference>
<comment type="caution">
    <text evidence="11">The sequence shown here is derived from an EMBL/GenBank/DDBJ whole genome shotgun (WGS) entry which is preliminary data.</text>
</comment>
<dbReference type="InterPro" id="IPR030400">
    <property type="entry name" value="Sedolisin_dom"/>
</dbReference>
<dbReference type="PROSITE" id="PS51695">
    <property type="entry name" value="SEDOLISIN"/>
    <property type="match status" value="1"/>
</dbReference>
<evidence type="ECO:0000313" key="11">
    <source>
        <dbReference type="EMBL" id="GAA4009923.1"/>
    </source>
</evidence>
<dbReference type="InterPro" id="IPR015366">
    <property type="entry name" value="S53_propep"/>
</dbReference>
<dbReference type="PANTHER" id="PTHR14218">
    <property type="entry name" value="PROTEASE S8 TRIPEPTIDYL PEPTIDASE I CLN2"/>
    <property type="match status" value="1"/>
</dbReference>
<organism evidence="11 12">
    <name type="scientific">Allokutzneria multivorans</name>
    <dbReference type="NCBI Taxonomy" id="1142134"/>
    <lineage>
        <taxon>Bacteria</taxon>
        <taxon>Bacillati</taxon>
        <taxon>Actinomycetota</taxon>
        <taxon>Actinomycetes</taxon>
        <taxon>Pseudonocardiales</taxon>
        <taxon>Pseudonocardiaceae</taxon>
        <taxon>Allokutzneria</taxon>
    </lineage>
</organism>
<comment type="cofactor">
    <cofactor evidence="1">
        <name>Ca(2+)</name>
        <dbReference type="ChEBI" id="CHEBI:29108"/>
    </cofactor>
</comment>
<evidence type="ECO:0000256" key="2">
    <source>
        <dbReference type="ARBA" id="ARBA00022670"/>
    </source>
</evidence>
<keyword evidence="12" id="KW-1185">Reference proteome</keyword>
<dbReference type="SUPFAM" id="SSF54897">
    <property type="entry name" value="Protease propeptides/inhibitors"/>
    <property type="match status" value="1"/>
</dbReference>
<dbReference type="SMART" id="SM00944">
    <property type="entry name" value="Pro-kuma_activ"/>
    <property type="match status" value="1"/>
</dbReference>
<evidence type="ECO:0000313" key="12">
    <source>
        <dbReference type="Proteomes" id="UP001501747"/>
    </source>
</evidence>
<feature type="signal peptide" evidence="9">
    <location>
        <begin position="1"/>
        <end position="29"/>
    </location>
</feature>
<feature type="domain" description="Peptidase S53" evidence="10">
    <location>
        <begin position="250"/>
        <end position="640"/>
    </location>
</feature>
<dbReference type="Proteomes" id="UP001501747">
    <property type="component" value="Unassembled WGS sequence"/>
</dbReference>
<name>A0ABP7SD38_9PSEU</name>
<keyword evidence="9" id="KW-0732">Signal</keyword>
<keyword evidence="5" id="KW-0720">Serine protease</keyword>
<evidence type="ECO:0000256" key="5">
    <source>
        <dbReference type="ARBA" id="ARBA00022825"/>
    </source>
</evidence>
<feature type="compositionally biased region" description="Pro residues" evidence="8">
    <location>
        <begin position="212"/>
        <end position="222"/>
    </location>
</feature>
<evidence type="ECO:0000256" key="1">
    <source>
        <dbReference type="ARBA" id="ARBA00001913"/>
    </source>
</evidence>
<evidence type="ECO:0000256" key="7">
    <source>
        <dbReference type="ARBA" id="ARBA00023145"/>
    </source>
</evidence>
<dbReference type="Gene3D" id="3.40.50.200">
    <property type="entry name" value="Peptidase S8/S53 domain"/>
    <property type="match status" value="1"/>
</dbReference>
<dbReference type="SUPFAM" id="SSF52743">
    <property type="entry name" value="Subtilisin-like"/>
    <property type="match status" value="1"/>
</dbReference>
<dbReference type="PANTHER" id="PTHR14218:SF15">
    <property type="entry name" value="TRIPEPTIDYL-PEPTIDASE 1"/>
    <property type="match status" value="1"/>
</dbReference>
<evidence type="ECO:0000259" key="10">
    <source>
        <dbReference type="PROSITE" id="PS51695"/>
    </source>
</evidence>
<reference evidence="12" key="1">
    <citation type="journal article" date="2019" name="Int. J. Syst. Evol. Microbiol.">
        <title>The Global Catalogue of Microorganisms (GCM) 10K type strain sequencing project: providing services to taxonomists for standard genome sequencing and annotation.</title>
        <authorList>
            <consortium name="The Broad Institute Genomics Platform"/>
            <consortium name="The Broad Institute Genome Sequencing Center for Infectious Disease"/>
            <person name="Wu L."/>
            <person name="Ma J."/>
        </authorList>
    </citation>
    <scope>NUCLEOTIDE SEQUENCE [LARGE SCALE GENOMIC DNA]</scope>
    <source>
        <strain evidence="12">JCM 17342</strain>
    </source>
</reference>
<dbReference type="RefSeq" id="WP_344876020.1">
    <property type="nucleotide sequence ID" value="NZ_BAABAL010000012.1"/>
</dbReference>
<keyword evidence="6" id="KW-0106">Calcium</keyword>
<accession>A0ABP7SD38</accession>
<evidence type="ECO:0000256" key="9">
    <source>
        <dbReference type="SAM" id="SignalP"/>
    </source>
</evidence>
<keyword evidence="2" id="KW-0645">Protease</keyword>
<dbReference type="InterPro" id="IPR000209">
    <property type="entry name" value="Peptidase_S8/S53_dom"/>
</dbReference>
<dbReference type="InterPro" id="IPR050819">
    <property type="entry name" value="Tripeptidyl-peptidase_I"/>
</dbReference>
<feature type="chain" id="PRO_5046143895" evidence="9">
    <location>
        <begin position="30"/>
        <end position="640"/>
    </location>
</feature>